<evidence type="ECO:0000256" key="1">
    <source>
        <dbReference type="SAM" id="MobiDB-lite"/>
    </source>
</evidence>
<feature type="compositionally biased region" description="Basic residues" evidence="1">
    <location>
        <begin position="319"/>
        <end position="328"/>
    </location>
</feature>
<dbReference type="RefSeq" id="WP_027756643.1">
    <property type="nucleotide sequence ID" value="NZ_BAAAPF010000040.1"/>
</dbReference>
<organism evidence="2 3">
    <name type="scientific">Streptomyces synnematoformans</name>
    <dbReference type="NCBI Taxonomy" id="415721"/>
    <lineage>
        <taxon>Bacteria</taxon>
        <taxon>Bacillati</taxon>
        <taxon>Actinomycetota</taxon>
        <taxon>Actinomycetes</taxon>
        <taxon>Kitasatosporales</taxon>
        <taxon>Streptomycetaceae</taxon>
        <taxon>Streptomyces</taxon>
    </lineage>
</organism>
<dbReference type="InterPro" id="IPR002060">
    <property type="entry name" value="Squ/phyt_synthse"/>
</dbReference>
<dbReference type="Pfam" id="PF00494">
    <property type="entry name" value="SQS_PSY"/>
    <property type="match status" value="1"/>
</dbReference>
<dbReference type="EMBL" id="BAAAPF010000040">
    <property type="protein sequence ID" value="GAA2118215.1"/>
    <property type="molecule type" value="Genomic_DNA"/>
</dbReference>
<dbReference type="Gene3D" id="1.10.600.10">
    <property type="entry name" value="Farnesyl Diphosphate Synthase"/>
    <property type="match status" value="1"/>
</dbReference>
<dbReference type="InterPro" id="IPR008949">
    <property type="entry name" value="Isoprenoid_synthase_dom_sf"/>
</dbReference>
<dbReference type="Proteomes" id="UP001500443">
    <property type="component" value="Unassembled WGS sequence"/>
</dbReference>
<gene>
    <name evidence="2" type="ORF">GCM10009802_19720</name>
</gene>
<keyword evidence="3" id="KW-1185">Reference proteome</keyword>
<feature type="region of interest" description="Disordered" evidence="1">
    <location>
        <begin position="319"/>
        <end position="341"/>
    </location>
</feature>
<proteinExistence type="predicted"/>
<evidence type="ECO:0000313" key="3">
    <source>
        <dbReference type="Proteomes" id="UP001500443"/>
    </source>
</evidence>
<protein>
    <submittedName>
        <fullName evidence="2">Phytoene/squalene synthase family protein</fullName>
    </submittedName>
</protein>
<accession>A0ABP5JP85</accession>
<name>A0ABP5JP85_9ACTN</name>
<evidence type="ECO:0000313" key="2">
    <source>
        <dbReference type="EMBL" id="GAA2118215.1"/>
    </source>
</evidence>
<dbReference type="SUPFAM" id="SSF48576">
    <property type="entry name" value="Terpenoid synthases"/>
    <property type="match status" value="1"/>
</dbReference>
<sequence>MFAHELTAAGLRGTHAEAAYAACGRYLRRHNSAAFPVARFLLPPGKRPHYDAMLAFCGYADDVLGTTEQSLRDRGERFDALRHETLRRIDTGAATTAGTGAGPVTAEAVQICRALAHTVRAWDMDPEGIRRFLRTLRTDLDTSSYPTFEDLELYMRSVSGDMSIWVNTLLEPVDEEATVKAIALGYGVHVLDFLHDIAEDAALGRVYLPLADLRRHGLSRDDLVAAAARRRMTAPLKRVVRFEADRVRRFFRLAEGWHRQVHPSGQELPRQYLELGRTVLAELTRDDYDVFRRRRSTRLLCRARAGGTTARSYLRTLRHRRAHPRRVPRSPGQGAGGDGPA</sequence>
<reference evidence="3" key="1">
    <citation type="journal article" date="2019" name="Int. J. Syst. Evol. Microbiol.">
        <title>The Global Catalogue of Microorganisms (GCM) 10K type strain sequencing project: providing services to taxonomists for standard genome sequencing and annotation.</title>
        <authorList>
            <consortium name="The Broad Institute Genomics Platform"/>
            <consortium name="The Broad Institute Genome Sequencing Center for Infectious Disease"/>
            <person name="Wu L."/>
            <person name="Ma J."/>
        </authorList>
    </citation>
    <scope>NUCLEOTIDE SEQUENCE [LARGE SCALE GENOMIC DNA]</scope>
    <source>
        <strain evidence="3">JCM 15481</strain>
    </source>
</reference>
<dbReference type="PANTHER" id="PTHR31480">
    <property type="entry name" value="BIFUNCTIONAL LYCOPENE CYCLASE/PHYTOENE SYNTHASE"/>
    <property type="match status" value="1"/>
</dbReference>
<comment type="caution">
    <text evidence="2">The sequence shown here is derived from an EMBL/GenBank/DDBJ whole genome shotgun (WGS) entry which is preliminary data.</text>
</comment>